<evidence type="ECO:0000313" key="3">
    <source>
        <dbReference type="Proteomes" id="UP000050836"/>
    </source>
</evidence>
<dbReference type="AlphaFoldDB" id="A0A0R0AVK5"/>
<feature type="signal peptide" evidence="1">
    <location>
        <begin position="1"/>
        <end position="19"/>
    </location>
</feature>
<protein>
    <submittedName>
        <fullName evidence="2">Uncharacterized protein</fullName>
    </submittedName>
</protein>
<reference evidence="2 3" key="1">
    <citation type="submission" date="2015-10" db="EMBL/GenBank/DDBJ databases">
        <title>Genome sequencing and analysis of members of genus Stenotrophomonas.</title>
        <authorList>
            <person name="Patil P.P."/>
            <person name="Midha S."/>
            <person name="Patil P.B."/>
        </authorList>
    </citation>
    <scope>NUCLEOTIDE SEQUENCE [LARGE SCALE GENOMIC DNA]</scope>
    <source>
        <strain evidence="2 3">JCM 9942</strain>
    </source>
</reference>
<name>A0A0R0AVK5_9GAMM</name>
<keyword evidence="3" id="KW-1185">Reference proteome</keyword>
<sequence length="153" mass="15967">MNTKSIAIAIALAAGTAFAASVQASDIPTLETVQVRPSADQLAQAEHERTSAIPTLSAVQVRPTAGQIVERNAELAAARPVVTLAAIQVRPTREQRQALAAETTHHNRGHAITLAMATALGHWVVAVPALQLRPGALNLQTLAIDVAADLLGR</sequence>
<dbReference type="Proteomes" id="UP000050836">
    <property type="component" value="Unassembled WGS sequence"/>
</dbReference>
<proteinExistence type="predicted"/>
<comment type="caution">
    <text evidence="2">The sequence shown here is derived from an EMBL/GenBank/DDBJ whole genome shotgun (WGS) entry which is preliminary data.</text>
</comment>
<accession>A0A0R0AVK5</accession>
<organism evidence="2 3">
    <name type="scientific">Stenotrophomonas pictorum JCM 9942</name>
    <dbReference type="NCBI Taxonomy" id="1236960"/>
    <lineage>
        <taxon>Bacteria</taxon>
        <taxon>Pseudomonadati</taxon>
        <taxon>Pseudomonadota</taxon>
        <taxon>Gammaproteobacteria</taxon>
        <taxon>Lysobacterales</taxon>
        <taxon>Lysobacteraceae</taxon>
        <taxon>Stenotrophomonas</taxon>
    </lineage>
</organism>
<dbReference type="RefSeq" id="WP_057505524.1">
    <property type="nucleotide sequence ID" value="NZ_LLXS01000004.1"/>
</dbReference>
<evidence type="ECO:0000313" key="2">
    <source>
        <dbReference type="EMBL" id="KRG45172.1"/>
    </source>
</evidence>
<keyword evidence="1" id="KW-0732">Signal</keyword>
<feature type="chain" id="PRO_5006391391" evidence="1">
    <location>
        <begin position="20"/>
        <end position="153"/>
    </location>
</feature>
<dbReference type="EMBL" id="LLXS01000004">
    <property type="protein sequence ID" value="KRG45172.1"/>
    <property type="molecule type" value="Genomic_DNA"/>
</dbReference>
<gene>
    <name evidence="2" type="ORF">ARC78_03010</name>
</gene>
<evidence type="ECO:0000256" key="1">
    <source>
        <dbReference type="SAM" id="SignalP"/>
    </source>
</evidence>